<name>A0A365PB93_9ACTN</name>
<proteinExistence type="predicted"/>
<dbReference type="GeneID" id="97419073"/>
<reference evidence="3" key="3">
    <citation type="submission" date="2023-10" db="EMBL/GenBank/DDBJ databases">
        <title>Development of a sustainable strategy for remediation of hydrocarbon-contaminated territories based on the waste exchange concept.</title>
        <authorList>
            <person name="Krivoruchko A."/>
        </authorList>
    </citation>
    <scope>NUCLEOTIDE SEQUENCE</scope>
    <source>
        <strain evidence="3">IEGM 1175</strain>
    </source>
</reference>
<dbReference type="STRING" id="37915.A2U19_11135"/>
<evidence type="ECO:0000313" key="4">
    <source>
        <dbReference type="EMBL" id="RBA37462.1"/>
    </source>
</evidence>
<accession>A0A365PB93</accession>
<protein>
    <submittedName>
        <fullName evidence="4">Lrp/AsnC family transcriptional regulator</fullName>
    </submittedName>
    <submittedName>
        <fullName evidence="2">Lrp/AsnC ligand binding domain-containing protein</fullName>
    </submittedName>
</protein>
<dbReference type="SUPFAM" id="SSF54909">
    <property type="entry name" value="Dimeric alpha+beta barrel"/>
    <property type="match status" value="1"/>
</dbReference>
<dbReference type="EMBL" id="JAWLKJ010000002">
    <property type="protein sequence ID" value="MDV6299049.1"/>
    <property type="molecule type" value="Genomic_DNA"/>
</dbReference>
<evidence type="ECO:0000313" key="2">
    <source>
        <dbReference type="EMBL" id="MDN4505983.1"/>
    </source>
</evidence>
<dbReference type="AlphaFoldDB" id="A0A365PB93"/>
<dbReference type="Proteomes" id="UP000252187">
    <property type="component" value="Unassembled WGS sequence"/>
</dbReference>
<keyword evidence="6" id="KW-1185">Reference proteome</keyword>
<reference evidence="4 5" key="1">
    <citation type="submission" date="2018-06" db="EMBL/GenBank/DDBJ databases">
        <title>Whole genome sequencing of four bacterial strains from South Shetland trench revealing bio-synthetic gene clusters.</title>
        <authorList>
            <person name="Abdel-Mageed W.M."/>
            <person name="Lehri B."/>
            <person name="Jarmusch S.A."/>
            <person name="Miranda K."/>
            <person name="Goodfellow M."/>
            <person name="Jaspars M."/>
            <person name="Karlyshev A.V."/>
        </authorList>
    </citation>
    <scope>NUCLEOTIDE SEQUENCE [LARGE SCALE GENOMIC DNA]</scope>
    <source>
        <strain evidence="4 5">SST1</strain>
    </source>
</reference>
<dbReference type="Pfam" id="PF01037">
    <property type="entry name" value="AsnC_trans_reg"/>
    <property type="match status" value="1"/>
</dbReference>
<gene>
    <name evidence="4" type="ORF">DQ226_06845</name>
    <name evidence="2" type="ORF">QYF62_07935</name>
    <name evidence="3" type="ORF">R3P82_07965</name>
</gene>
<evidence type="ECO:0000259" key="1">
    <source>
        <dbReference type="Pfam" id="PF01037"/>
    </source>
</evidence>
<dbReference type="InterPro" id="IPR011008">
    <property type="entry name" value="Dimeric_a/b-barrel"/>
</dbReference>
<reference evidence="2 6" key="2">
    <citation type="submission" date="2023-07" db="EMBL/GenBank/DDBJ databases">
        <title>Strategy for survival of the halotoleranting strain Dietzia MX2 from the Yakshinskoe mineral salts deposit.</title>
        <authorList>
            <person name="Kharitonova M.A."/>
            <person name="Kupriyanova-Ashina F.G."/>
            <person name="Shakirov T.R."/>
            <person name="Vafina M.S."/>
            <person name="Ilinskaya O.N."/>
        </authorList>
    </citation>
    <scope>NUCLEOTIDE SEQUENCE [LARGE SCALE GENOMIC DNA]</scope>
    <source>
        <strain evidence="2 6">MX2</strain>
    </source>
</reference>
<dbReference type="Gene3D" id="3.30.70.920">
    <property type="match status" value="1"/>
</dbReference>
<evidence type="ECO:0000313" key="6">
    <source>
        <dbReference type="Proteomes" id="UP001172702"/>
    </source>
</evidence>
<dbReference type="Proteomes" id="UP001172702">
    <property type="component" value="Unassembled WGS sequence"/>
</dbReference>
<organism evidence="4 5">
    <name type="scientific">Dietzia maris</name>
    <dbReference type="NCBI Taxonomy" id="37915"/>
    <lineage>
        <taxon>Bacteria</taxon>
        <taxon>Bacillati</taxon>
        <taxon>Actinomycetota</taxon>
        <taxon>Actinomycetes</taxon>
        <taxon>Mycobacteriales</taxon>
        <taxon>Dietziaceae</taxon>
        <taxon>Dietzia</taxon>
    </lineage>
</organism>
<evidence type="ECO:0000313" key="3">
    <source>
        <dbReference type="EMBL" id="MDV6299049.1"/>
    </source>
</evidence>
<comment type="caution">
    <text evidence="4">The sequence shown here is derived from an EMBL/GenBank/DDBJ whole genome shotgun (WGS) entry which is preliminary data.</text>
</comment>
<dbReference type="Proteomes" id="UP001185873">
    <property type="component" value="Unassembled WGS sequence"/>
</dbReference>
<evidence type="ECO:0000313" key="5">
    <source>
        <dbReference type="Proteomes" id="UP000252187"/>
    </source>
</evidence>
<dbReference type="EMBL" id="QNTT01000013">
    <property type="protein sequence ID" value="RBA37462.1"/>
    <property type="molecule type" value="Genomic_DNA"/>
</dbReference>
<dbReference type="RefSeq" id="WP_067720093.1">
    <property type="nucleotide sequence ID" value="NZ_CANNAK010000010.1"/>
</dbReference>
<dbReference type="InterPro" id="IPR019887">
    <property type="entry name" value="Tscrpt_reg_AsnC/Lrp_C"/>
</dbReference>
<feature type="domain" description="Transcription regulator AsnC/Lrp ligand binding" evidence="1">
    <location>
        <begin position="7"/>
        <end position="77"/>
    </location>
</feature>
<sequence>MITAIVFVHAETARIPEVAGAIADIDGVSEVYSVTGTIDLIVLVRARRNDEIADIVSDRLNKVPGVVDTETHIAFRTQSKHDLEAAFSIGYED</sequence>
<dbReference type="EMBL" id="JAUHTB010000007">
    <property type="protein sequence ID" value="MDN4505983.1"/>
    <property type="molecule type" value="Genomic_DNA"/>
</dbReference>